<gene>
    <name evidence="6" type="ORF">SAMN00790413_03328</name>
</gene>
<dbReference type="SUPFAM" id="SSF51679">
    <property type="entry name" value="Bacterial luciferase-like"/>
    <property type="match status" value="1"/>
</dbReference>
<dbReference type="Pfam" id="PF00296">
    <property type="entry name" value="Bac_luciferase"/>
    <property type="match status" value="1"/>
</dbReference>
<evidence type="ECO:0000256" key="3">
    <source>
        <dbReference type="ARBA" id="ARBA00023002"/>
    </source>
</evidence>
<dbReference type="OrthoDB" id="3265338at2"/>
<dbReference type="STRING" id="695939.SAMN00790413_03328"/>
<proteinExistence type="predicted"/>
<dbReference type="InterPro" id="IPR011251">
    <property type="entry name" value="Luciferase-like_dom"/>
</dbReference>
<keyword evidence="3" id="KW-0560">Oxidoreductase</keyword>
<evidence type="ECO:0000259" key="5">
    <source>
        <dbReference type="Pfam" id="PF00296"/>
    </source>
</evidence>
<dbReference type="RefSeq" id="WP_084047273.1">
    <property type="nucleotide sequence ID" value="NZ_FWWU01000008.1"/>
</dbReference>
<dbReference type="InterPro" id="IPR051260">
    <property type="entry name" value="Diverse_substr_monoxygenases"/>
</dbReference>
<dbReference type="Gene3D" id="3.20.20.30">
    <property type="entry name" value="Luciferase-like domain"/>
    <property type="match status" value="1"/>
</dbReference>
<evidence type="ECO:0000256" key="2">
    <source>
        <dbReference type="ARBA" id="ARBA00022643"/>
    </source>
</evidence>
<keyword evidence="2" id="KW-0288">FMN</keyword>
<evidence type="ECO:0000313" key="7">
    <source>
        <dbReference type="Proteomes" id="UP000192582"/>
    </source>
</evidence>
<protein>
    <submittedName>
        <fullName evidence="6">Coenzyme F420-dependent N5,N10-methylene tetrahydromethanopterin reductase and related flavin-dependent oxidoreductases</fullName>
    </submittedName>
</protein>
<accession>A0A1W1UVR4</accession>
<dbReference type="PANTHER" id="PTHR30011">
    <property type="entry name" value="ALKANESULFONATE MONOOXYGENASE-RELATED"/>
    <property type="match status" value="1"/>
</dbReference>
<feature type="domain" description="Luciferase-like" evidence="5">
    <location>
        <begin position="21"/>
        <end position="207"/>
    </location>
</feature>
<dbReference type="InterPro" id="IPR036661">
    <property type="entry name" value="Luciferase-like_sf"/>
</dbReference>
<dbReference type="AlphaFoldDB" id="A0A1W1UVR4"/>
<evidence type="ECO:0000313" key="6">
    <source>
        <dbReference type="EMBL" id="SMB85245.1"/>
    </source>
</evidence>
<keyword evidence="1" id="KW-0285">Flavoprotein</keyword>
<evidence type="ECO:0000256" key="4">
    <source>
        <dbReference type="ARBA" id="ARBA00023033"/>
    </source>
</evidence>
<dbReference type="GO" id="GO:0016705">
    <property type="term" value="F:oxidoreductase activity, acting on paired donors, with incorporation or reduction of molecular oxygen"/>
    <property type="evidence" value="ECO:0007669"/>
    <property type="project" value="InterPro"/>
</dbReference>
<organism evidence="6 7">
    <name type="scientific">Deinococcus hopiensis KR-140</name>
    <dbReference type="NCBI Taxonomy" id="695939"/>
    <lineage>
        <taxon>Bacteria</taxon>
        <taxon>Thermotogati</taxon>
        <taxon>Deinococcota</taxon>
        <taxon>Deinococci</taxon>
        <taxon>Deinococcales</taxon>
        <taxon>Deinococcaceae</taxon>
        <taxon>Deinococcus</taxon>
    </lineage>
</organism>
<sequence length="327" mass="35664">MSDALHVAVSLPIPNFQDTPPTTKLLEVARILDRGGIHALLLRDEYGHGLPDGNGGQLDPLALTGVLLAGTQQLGVVPEVAVVDQVPFHLARRLASLDHVSKGRVGVHLRAPRPFGSRAKLHLLELVTVLRGLWDSYDDGAPVRDQASGVYYRPEERQALDHHGMFYQVAGPLNLSRPPQGYPPIFLSLLEAAHLPVAARVADVTLLPVPEARGAGDLPRESCPPLKQPDSVARSAARWVTWPPVIIPPHPDMDTSDVLANHLEHLWLTHAAHGVQVGLTDWSPAAVTVMVQTMTRLRERRVVTPAHVGQHLRERFSLSRPARKAVA</sequence>
<dbReference type="EMBL" id="FWWU01000008">
    <property type="protein sequence ID" value="SMB85245.1"/>
    <property type="molecule type" value="Genomic_DNA"/>
</dbReference>
<keyword evidence="4" id="KW-0503">Monooxygenase</keyword>
<evidence type="ECO:0000256" key="1">
    <source>
        <dbReference type="ARBA" id="ARBA00022630"/>
    </source>
</evidence>
<keyword evidence="7" id="KW-1185">Reference proteome</keyword>
<dbReference type="Proteomes" id="UP000192582">
    <property type="component" value="Unassembled WGS sequence"/>
</dbReference>
<dbReference type="GO" id="GO:0004497">
    <property type="term" value="F:monooxygenase activity"/>
    <property type="evidence" value="ECO:0007669"/>
    <property type="project" value="UniProtKB-KW"/>
</dbReference>
<name>A0A1W1UVR4_9DEIO</name>
<reference evidence="6 7" key="1">
    <citation type="submission" date="2017-04" db="EMBL/GenBank/DDBJ databases">
        <authorList>
            <person name="Afonso C.L."/>
            <person name="Miller P.J."/>
            <person name="Scott M.A."/>
            <person name="Spackman E."/>
            <person name="Goraichik I."/>
            <person name="Dimitrov K.M."/>
            <person name="Suarez D.L."/>
            <person name="Swayne D.E."/>
        </authorList>
    </citation>
    <scope>NUCLEOTIDE SEQUENCE [LARGE SCALE GENOMIC DNA]</scope>
    <source>
        <strain evidence="6 7">KR-140</strain>
    </source>
</reference>
<dbReference type="PANTHER" id="PTHR30011:SF16">
    <property type="entry name" value="C2H2 FINGER DOMAIN TRANSCRIPTION FACTOR (EUROFUNG)-RELATED"/>
    <property type="match status" value="1"/>
</dbReference>